<keyword evidence="3" id="KW-1185">Reference proteome</keyword>
<dbReference type="EMBL" id="FNNQ01000005">
    <property type="protein sequence ID" value="SDW69827.1"/>
    <property type="molecule type" value="Genomic_DNA"/>
</dbReference>
<name>A0A1H2VNG1_9BACL</name>
<dbReference type="Proteomes" id="UP000198534">
    <property type="component" value="Unassembled WGS sequence"/>
</dbReference>
<gene>
    <name evidence="2" type="ORF">SAMN05444487_105160</name>
</gene>
<dbReference type="AlphaFoldDB" id="A0A1H2VNG1"/>
<dbReference type="STRING" id="1048340.SAMN05444487_105160"/>
<accession>A0A1H2VNG1</accession>
<organism evidence="2 3">
    <name type="scientific">Marininema mesophilum</name>
    <dbReference type="NCBI Taxonomy" id="1048340"/>
    <lineage>
        <taxon>Bacteria</taxon>
        <taxon>Bacillati</taxon>
        <taxon>Bacillota</taxon>
        <taxon>Bacilli</taxon>
        <taxon>Bacillales</taxon>
        <taxon>Thermoactinomycetaceae</taxon>
        <taxon>Marininema</taxon>
    </lineage>
</organism>
<feature type="region of interest" description="Disordered" evidence="1">
    <location>
        <begin position="1"/>
        <end position="33"/>
    </location>
</feature>
<reference evidence="2 3" key="1">
    <citation type="submission" date="2016-10" db="EMBL/GenBank/DDBJ databases">
        <authorList>
            <person name="de Groot N.N."/>
        </authorList>
    </citation>
    <scope>NUCLEOTIDE SEQUENCE [LARGE SCALE GENOMIC DNA]</scope>
    <source>
        <strain evidence="2 3">DSM 45610</strain>
    </source>
</reference>
<evidence type="ECO:0000313" key="3">
    <source>
        <dbReference type="Proteomes" id="UP000198534"/>
    </source>
</evidence>
<sequence>MTTVTTNWSSDFEKQSTSAAAAEEGDAQVSSTVGHSYPGMQPWTQQPGMPNMQTGTWAQPGMPWMQSGAPGMTPGIPWMQSGMPGMSPGMPWMQPGMMPGMFPGPHGFMDEMPPGMPGMMPPLPPEGGKQEGGFKSPLARLFRGRGRGGRGYLAQHMSQVVGQDVQIETFIGGIEGEVVSIHPDHVILEKGDRKFHVRWDAIVYVSPMENK</sequence>
<protein>
    <submittedName>
        <fullName evidence="2">Uncharacterized protein</fullName>
    </submittedName>
</protein>
<feature type="compositionally biased region" description="Polar residues" evidence="1">
    <location>
        <begin position="1"/>
        <end position="19"/>
    </location>
</feature>
<dbReference type="Pfam" id="PF10842">
    <property type="entry name" value="DUF2642"/>
    <property type="match status" value="1"/>
</dbReference>
<evidence type="ECO:0000256" key="1">
    <source>
        <dbReference type="SAM" id="MobiDB-lite"/>
    </source>
</evidence>
<dbReference type="InterPro" id="IPR020139">
    <property type="entry name" value="DUF2642"/>
</dbReference>
<proteinExistence type="predicted"/>
<evidence type="ECO:0000313" key="2">
    <source>
        <dbReference type="EMBL" id="SDW69827.1"/>
    </source>
</evidence>